<organism evidence="13 14">
    <name type="scientific">Ignelater luminosus</name>
    <name type="common">Cucubano</name>
    <name type="synonym">Pyrophorus luminosus</name>
    <dbReference type="NCBI Taxonomy" id="2038154"/>
    <lineage>
        <taxon>Eukaryota</taxon>
        <taxon>Metazoa</taxon>
        <taxon>Ecdysozoa</taxon>
        <taxon>Arthropoda</taxon>
        <taxon>Hexapoda</taxon>
        <taxon>Insecta</taxon>
        <taxon>Pterygota</taxon>
        <taxon>Neoptera</taxon>
        <taxon>Endopterygota</taxon>
        <taxon>Coleoptera</taxon>
        <taxon>Polyphaga</taxon>
        <taxon>Elateriformia</taxon>
        <taxon>Elateroidea</taxon>
        <taxon>Elateridae</taxon>
        <taxon>Agrypninae</taxon>
        <taxon>Pyrophorini</taxon>
        <taxon>Ignelater</taxon>
    </lineage>
</organism>
<dbReference type="GO" id="GO:0043161">
    <property type="term" value="P:proteasome-mediated ubiquitin-dependent protein catabolic process"/>
    <property type="evidence" value="ECO:0007669"/>
    <property type="project" value="TreeGrafter"/>
</dbReference>
<comment type="pathway">
    <text evidence="2">Protein modification; protein ubiquitination.</text>
</comment>
<feature type="domain" description="SIAH-type" evidence="12">
    <location>
        <begin position="73"/>
        <end position="134"/>
    </location>
</feature>
<evidence type="ECO:0000256" key="5">
    <source>
        <dbReference type="ARBA" id="ARBA00022679"/>
    </source>
</evidence>
<feature type="domain" description="RING-type" evidence="11">
    <location>
        <begin position="21"/>
        <end position="56"/>
    </location>
</feature>
<evidence type="ECO:0000256" key="4">
    <source>
        <dbReference type="ARBA" id="ARBA00012483"/>
    </source>
</evidence>
<keyword evidence="9" id="KW-0862">Zinc</keyword>
<evidence type="ECO:0000256" key="8">
    <source>
        <dbReference type="ARBA" id="ARBA00022786"/>
    </source>
</evidence>
<dbReference type="GO" id="GO:0031624">
    <property type="term" value="F:ubiquitin conjugating enzyme binding"/>
    <property type="evidence" value="ECO:0007669"/>
    <property type="project" value="TreeGrafter"/>
</dbReference>
<evidence type="ECO:0000313" key="13">
    <source>
        <dbReference type="EMBL" id="KAF2899877.1"/>
    </source>
</evidence>
<dbReference type="UniPathway" id="UPA00143"/>
<evidence type="ECO:0000256" key="10">
    <source>
        <dbReference type="PROSITE-ProRule" id="PRU00455"/>
    </source>
</evidence>
<evidence type="ECO:0000259" key="11">
    <source>
        <dbReference type="PROSITE" id="PS50089"/>
    </source>
</evidence>
<name>A0A8K0GFH9_IGNLU</name>
<evidence type="ECO:0000256" key="1">
    <source>
        <dbReference type="ARBA" id="ARBA00000900"/>
    </source>
</evidence>
<keyword evidence="7 10" id="KW-0863">Zinc-finger</keyword>
<keyword evidence="5" id="KW-0808">Transferase</keyword>
<dbReference type="GO" id="GO:0008270">
    <property type="term" value="F:zinc ion binding"/>
    <property type="evidence" value="ECO:0007669"/>
    <property type="project" value="UniProtKB-KW"/>
</dbReference>
<dbReference type="InterPro" id="IPR013010">
    <property type="entry name" value="Znf_SIAH"/>
</dbReference>
<keyword evidence="14" id="KW-1185">Reference proteome</keyword>
<dbReference type="EC" id="2.3.2.27" evidence="4"/>
<comment type="caution">
    <text evidence="13">The sequence shown here is derived from an EMBL/GenBank/DDBJ whole genome shotgun (WGS) entry which is preliminary data.</text>
</comment>
<evidence type="ECO:0000259" key="12">
    <source>
        <dbReference type="PROSITE" id="PS51081"/>
    </source>
</evidence>
<evidence type="ECO:0000313" key="14">
    <source>
        <dbReference type="Proteomes" id="UP000801492"/>
    </source>
</evidence>
<evidence type="ECO:0000256" key="9">
    <source>
        <dbReference type="ARBA" id="ARBA00022833"/>
    </source>
</evidence>
<evidence type="ECO:0000256" key="2">
    <source>
        <dbReference type="ARBA" id="ARBA00004906"/>
    </source>
</evidence>
<dbReference type="Pfam" id="PF21361">
    <property type="entry name" value="Sina_ZnF"/>
    <property type="match status" value="1"/>
</dbReference>
<dbReference type="InterPro" id="IPR004162">
    <property type="entry name" value="SINA-like_animal"/>
</dbReference>
<dbReference type="EMBL" id="VTPC01002567">
    <property type="protein sequence ID" value="KAF2899877.1"/>
    <property type="molecule type" value="Genomic_DNA"/>
</dbReference>
<keyword evidence="6" id="KW-0479">Metal-binding</keyword>
<gene>
    <name evidence="13" type="ORF">ILUMI_06309</name>
</gene>
<reference evidence="13" key="1">
    <citation type="submission" date="2019-08" db="EMBL/GenBank/DDBJ databases">
        <title>The genome of the North American firefly Photinus pyralis.</title>
        <authorList>
            <consortium name="Photinus pyralis genome working group"/>
            <person name="Fallon T.R."/>
            <person name="Sander Lower S.E."/>
            <person name="Weng J.-K."/>
        </authorList>
    </citation>
    <scope>NUCLEOTIDE SEQUENCE</scope>
    <source>
        <strain evidence="13">TRF0915ILg1</strain>
        <tissue evidence="13">Whole body</tissue>
    </source>
</reference>
<dbReference type="PROSITE" id="PS51081">
    <property type="entry name" value="ZF_SIAH"/>
    <property type="match status" value="1"/>
</dbReference>
<dbReference type="InterPro" id="IPR049548">
    <property type="entry name" value="Sina-like_RING"/>
</dbReference>
<dbReference type="Gene3D" id="3.30.40.10">
    <property type="entry name" value="Zinc/RING finger domain, C3HC4 (zinc finger)"/>
    <property type="match status" value="2"/>
</dbReference>
<evidence type="ECO:0000256" key="7">
    <source>
        <dbReference type="ARBA" id="ARBA00022771"/>
    </source>
</evidence>
<dbReference type="SUPFAM" id="SSF49599">
    <property type="entry name" value="TRAF domain-like"/>
    <property type="match status" value="1"/>
</dbReference>
<accession>A0A8K0GFH9</accession>
<evidence type="ECO:0000256" key="3">
    <source>
        <dbReference type="ARBA" id="ARBA00009119"/>
    </source>
</evidence>
<proteinExistence type="inferred from homology"/>
<dbReference type="PROSITE" id="PS50089">
    <property type="entry name" value="ZF_RING_2"/>
    <property type="match status" value="1"/>
</dbReference>
<dbReference type="FunFam" id="3.30.40.10:FF:000041">
    <property type="entry name" value="E3 ubiquitin-protein ligase SINAT3"/>
    <property type="match status" value="1"/>
</dbReference>
<comment type="catalytic activity">
    <reaction evidence="1">
        <text>S-ubiquitinyl-[E2 ubiquitin-conjugating enzyme]-L-cysteine + [acceptor protein]-L-lysine = [E2 ubiquitin-conjugating enzyme]-L-cysteine + N(6)-ubiquitinyl-[acceptor protein]-L-lysine.</text>
        <dbReference type="EC" id="2.3.2.27"/>
    </reaction>
</comment>
<dbReference type="Proteomes" id="UP000801492">
    <property type="component" value="Unassembled WGS sequence"/>
</dbReference>
<dbReference type="AlphaFoldDB" id="A0A8K0GFH9"/>
<keyword evidence="8" id="KW-0833">Ubl conjugation pathway</keyword>
<protein>
    <recommendedName>
        <fullName evidence="4">RING-type E3 ubiquitin transferase</fullName>
        <ecNumber evidence="4">2.3.2.27</ecNumber>
    </recommendedName>
</protein>
<dbReference type="Pfam" id="PF21362">
    <property type="entry name" value="Sina_RING"/>
    <property type="match status" value="1"/>
</dbReference>
<comment type="similarity">
    <text evidence="3">Belongs to the SINA (Seven in absentia) family.</text>
</comment>
<evidence type="ECO:0000256" key="6">
    <source>
        <dbReference type="ARBA" id="ARBA00022723"/>
    </source>
</evidence>
<dbReference type="InterPro" id="IPR001841">
    <property type="entry name" value="Znf_RING"/>
</dbReference>
<dbReference type="PANTHER" id="PTHR45877">
    <property type="entry name" value="E3 UBIQUITIN-PROTEIN LIGASE SIAH2"/>
    <property type="match status" value="1"/>
</dbReference>
<dbReference type="SUPFAM" id="SSF57850">
    <property type="entry name" value="RING/U-box"/>
    <property type="match status" value="1"/>
</dbReference>
<dbReference type="InterPro" id="IPR013083">
    <property type="entry name" value="Znf_RING/FYVE/PHD"/>
</dbReference>
<dbReference type="GO" id="GO:0016567">
    <property type="term" value="P:protein ubiquitination"/>
    <property type="evidence" value="ECO:0007669"/>
    <property type="project" value="UniProtKB-UniPathway"/>
</dbReference>
<dbReference type="OrthoDB" id="8182903at2759"/>
<sequence length="258" mass="29940">MKEESDETSVLDKGIFSDFKCPICDEYMSEPIFICQNGHSICENCKAKFVVCSICQASLEGGRNFALEKMANIVICPCKYEDSGCKFVGKPKAIIIHQKNCNFKKYNCPLQEYTSCRWEGMIKDQPRHVLDGHQNEARLTFKSNLQYDLRLLKSFAILIHEENVIVMRCLFDRKSTEPFYWSFQHIGLDKDGRSPYKVEIEFVDQTKSNRKLITNGSCYGMVEDYNEFKVSVIIPQFMLEPFIDANNNLTVKYDVQKY</sequence>
<dbReference type="PANTHER" id="PTHR45877:SF2">
    <property type="entry name" value="E3 UBIQUITIN-PROTEIN LIGASE SINA-RELATED"/>
    <property type="match status" value="1"/>
</dbReference>
<dbReference type="GO" id="GO:0005737">
    <property type="term" value="C:cytoplasm"/>
    <property type="evidence" value="ECO:0007669"/>
    <property type="project" value="TreeGrafter"/>
</dbReference>
<dbReference type="GO" id="GO:0061630">
    <property type="term" value="F:ubiquitin protein ligase activity"/>
    <property type="evidence" value="ECO:0007669"/>
    <property type="project" value="UniProtKB-EC"/>
</dbReference>